<dbReference type="SUPFAM" id="SSF53474">
    <property type="entry name" value="alpha/beta-Hydrolases"/>
    <property type="match status" value="1"/>
</dbReference>
<evidence type="ECO:0000313" key="2">
    <source>
        <dbReference type="Proteomes" id="UP000618445"/>
    </source>
</evidence>
<organism evidence="1 2">
    <name type="scientific">Phormidium tenue FACHB-1050</name>
    <dbReference type="NCBI Taxonomy" id="2692857"/>
    <lineage>
        <taxon>Bacteria</taxon>
        <taxon>Bacillati</taxon>
        <taxon>Cyanobacteriota</taxon>
        <taxon>Cyanophyceae</taxon>
        <taxon>Oscillatoriophycideae</taxon>
        <taxon>Oscillatoriales</taxon>
        <taxon>Oscillatoriaceae</taxon>
        <taxon>Phormidium</taxon>
    </lineage>
</organism>
<reference evidence="1 2" key="1">
    <citation type="journal article" date="2020" name="ISME J.">
        <title>Comparative genomics reveals insights into cyanobacterial evolution and habitat adaptation.</title>
        <authorList>
            <person name="Chen M.Y."/>
            <person name="Teng W.K."/>
            <person name="Zhao L."/>
            <person name="Hu C.X."/>
            <person name="Zhou Y.K."/>
            <person name="Han B.P."/>
            <person name="Song L.R."/>
            <person name="Shu W.S."/>
        </authorList>
    </citation>
    <scope>NUCLEOTIDE SEQUENCE [LARGE SCALE GENOMIC DNA]</scope>
    <source>
        <strain evidence="1 2">FACHB-1050</strain>
    </source>
</reference>
<comment type="caution">
    <text evidence="1">The sequence shown here is derived from an EMBL/GenBank/DDBJ whole genome shotgun (WGS) entry which is preliminary data.</text>
</comment>
<dbReference type="InterPro" id="IPR029058">
    <property type="entry name" value="AB_hydrolase_fold"/>
</dbReference>
<dbReference type="EMBL" id="JACJQY010000034">
    <property type="protein sequence ID" value="MBD2318719.1"/>
    <property type="molecule type" value="Genomic_DNA"/>
</dbReference>
<evidence type="ECO:0000313" key="1">
    <source>
        <dbReference type="EMBL" id="MBD2318719.1"/>
    </source>
</evidence>
<dbReference type="RefSeq" id="WP_190579974.1">
    <property type="nucleotide sequence ID" value="NZ_CAWPQU010000028.1"/>
</dbReference>
<sequence length="316" mass="36150">MLIFLIHGVATQDAGYGDQFKKKIKEILSKKNAQSPIFYSSFWGHAFKNKTDQLFNWVHSDIKELSEKCKALRGSEYDIYRYQEQREDFIAKFFGDFLVYLNQDKGASIRKQILHQFQDFVDNHPEDQEIVIASHSLGTLVLWDLLFTKDLPENDPAYEFRKLFNSSDSKYKLRGIVTMGSPLLFMRLKQNIDFSTVDDFVATSYNALTWLNIIHSSDLIAYPLGNAIKHDRAKNFFFTDQYLWMNANGAESGALRLAQVHAGMALGMADAHCSYWNNNIAADLVASLISGDLTTLATQKVHTGWISYREDLPKNS</sequence>
<dbReference type="Proteomes" id="UP000618445">
    <property type="component" value="Unassembled WGS sequence"/>
</dbReference>
<accession>A0ABR8CGK8</accession>
<name>A0ABR8CGK8_9CYAN</name>
<protein>
    <submittedName>
        <fullName evidence="1">Uncharacterized protein</fullName>
    </submittedName>
</protein>
<keyword evidence="2" id="KW-1185">Reference proteome</keyword>
<gene>
    <name evidence="1" type="ORF">H6G05_17930</name>
</gene>
<proteinExistence type="predicted"/>